<organism evidence="3">
    <name type="scientific">Cucumis melo</name>
    <name type="common">Muskmelon</name>
    <dbReference type="NCBI Taxonomy" id="3656"/>
    <lineage>
        <taxon>Eukaryota</taxon>
        <taxon>Viridiplantae</taxon>
        <taxon>Streptophyta</taxon>
        <taxon>Embryophyta</taxon>
        <taxon>Tracheophyta</taxon>
        <taxon>Spermatophyta</taxon>
        <taxon>Magnoliopsida</taxon>
        <taxon>eudicotyledons</taxon>
        <taxon>Gunneridae</taxon>
        <taxon>Pentapetalae</taxon>
        <taxon>rosids</taxon>
        <taxon>fabids</taxon>
        <taxon>Cucurbitales</taxon>
        <taxon>Cucurbitaceae</taxon>
        <taxon>Benincaseae</taxon>
        <taxon>Cucumis</taxon>
    </lineage>
</organism>
<dbReference type="EnsemblPlants" id="MELO3C014256.2.1">
    <property type="protein sequence ID" value="MELO3C014256.2.1"/>
    <property type="gene ID" value="MELO3C014256.2"/>
</dbReference>
<evidence type="ECO:0000313" key="3">
    <source>
        <dbReference type="EnsemblPlants" id="MELO3C014256.2.1"/>
    </source>
</evidence>
<reference evidence="3" key="1">
    <citation type="submission" date="2023-03" db="UniProtKB">
        <authorList>
            <consortium name="EnsemblPlants"/>
        </authorList>
    </citation>
    <scope>IDENTIFICATION</scope>
</reference>
<feature type="compositionally biased region" description="Polar residues" evidence="1">
    <location>
        <begin position="115"/>
        <end position="127"/>
    </location>
</feature>
<sequence>MLFIYIYKRILVKNSLPIFEIFSVMEIVNFMTTMFFLFLLATPSMASSEGGSSEYNNGGIDDDDSSSSSRRYDSVYEIDYRGPETHSSHHISPPDHSHGRRPWIIHHHHHQLLQPKQQTNSLNPTPP</sequence>
<evidence type="ECO:0000256" key="1">
    <source>
        <dbReference type="SAM" id="MobiDB-lite"/>
    </source>
</evidence>
<feature type="compositionally biased region" description="Basic residues" evidence="1">
    <location>
        <begin position="98"/>
        <end position="111"/>
    </location>
</feature>
<feature type="compositionally biased region" description="Low complexity" evidence="1">
    <location>
        <begin position="47"/>
        <end position="59"/>
    </location>
</feature>
<protein>
    <submittedName>
        <fullName evidence="3">Uncharacterized protein</fullName>
    </submittedName>
</protein>
<feature type="transmembrane region" description="Helical" evidence="2">
    <location>
        <begin position="21"/>
        <end position="41"/>
    </location>
</feature>
<feature type="compositionally biased region" description="Basic and acidic residues" evidence="1">
    <location>
        <begin position="70"/>
        <end position="97"/>
    </location>
</feature>
<proteinExistence type="predicted"/>
<dbReference type="AlphaFoldDB" id="A0A9I9D7H6"/>
<keyword evidence="2" id="KW-0812">Transmembrane</keyword>
<keyword evidence="2" id="KW-0472">Membrane</keyword>
<name>A0A9I9D7H6_CUCME</name>
<evidence type="ECO:0000256" key="2">
    <source>
        <dbReference type="SAM" id="Phobius"/>
    </source>
</evidence>
<keyword evidence="2" id="KW-1133">Transmembrane helix</keyword>
<dbReference type="Gramene" id="MELO3C014256.2.1">
    <property type="protein sequence ID" value="MELO3C014256.2.1"/>
    <property type="gene ID" value="MELO3C014256.2"/>
</dbReference>
<feature type="region of interest" description="Disordered" evidence="1">
    <location>
        <begin position="46"/>
        <end position="127"/>
    </location>
</feature>
<accession>A0A9I9D7H6</accession>